<reference evidence="2 3" key="1">
    <citation type="submission" date="2019-05" db="EMBL/GenBank/DDBJ databases">
        <title>Kocuria coralli sp. nov., a novel actinobacterium isolated from coral reef seawater.</title>
        <authorList>
            <person name="Li J."/>
        </authorList>
    </citation>
    <scope>NUCLEOTIDE SEQUENCE [LARGE SCALE GENOMIC DNA]</scope>
    <source>
        <strain evidence="2 3">SCSIO 13007</strain>
    </source>
</reference>
<organism evidence="2 3">
    <name type="scientific">Kocuria coralli</name>
    <dbReference type="NCBI Taxonomy" id="1461025"/>
    <lineage>
        <taxon>Bacteria</taxon>
        <taxon>Bacillati</taxon>
        <taxon>Actinomycetota</taxon>
        <taxon>Actinomycetes</taxon>
        <taxon>Micrococcales</taxon>
        <taxon>Micrococcaceae</taxon>
        <taxon>Kocuria</taxon>
    </lineage>
</organism>
<dbReference type="AlphaFoldDB" id="A0A5J5KYC8"/>
<comment type="caution">
    <text evidence="2">The sequence shown here is derived from an EMBL/GenBank/DDBJ whole genome shotgun (WGS) entry which is preliminary data.</text>
</comment>
<accession>A0A5J5KYC8</accession>
<feature type="domain" description="YokE-like PH" evidence="1">
    <location>
        <begin position="33"/>
        <end position="125"/>
    </location>
</feature>
<dbReference type="RefSeq" id="WP_158034075.1">
    <property type="nucleotide sequence ID" value="NZ_ML708619.1"/>
</dbReference>
<sequence>MAWTRSQQTFLAATSRITKPYDTQTVDLPEKLLAADEIVHEVLVGDTRSDANPFLLVTDRRVLVARRKLFRGWRVLGQAAIPEIVEAEYLPTTLSGSLQVHTRSEPTFEIVSDDRPQAELVVALLRHLISGGAPPEPVLPGPETLDGSSPAGYRASLPVEAPENITASVMCAAARGTSRCALVVTERSVLVAAPGMMGWRFEDEAPMPEVLGAETTSPASADTITIVVHLTGGRRIERHGAAGPAGRTFVAEVNRLVGEA</sequence>
<dbReference type="Proteomes" id="UP000325957">
    <property type="component" value="Unassembled WGS sequence"/>
</dbReference>
<name>A0A5J5KYC8_9MICC</name>
<dbReference type="Pfam" id="PF14470">
    <property type="entry name" value="bPH_3"/>
    <property type="match status" value="1"/>
</dbReference>
<dbReference type="OrthoDB" id="4793774at2"/>
<keyword evidence="3" id="KW-1185">Reference proteome</keyword>
<evidence type="ECO:0000313" key="3">
    <source>
        <dbReference type="Proteomes" id="UP000325957"/>
    </source>
</evidence>
<evidence type="ECO:0000259" key="1">
    <source>
        <dbReference type="Pfam" id="PF14470"/>
    </source>
</evidence>
<protein>
    <recommendedName>
        <fullName evidence="1">YokE-like PH domain-containing protein</fullName>
    </recommendedName>
</protein>
<evidence type="ECO:0000313" key="2">
    <source>
        <dbReference type="EMBL" id="KAA9393895.1"/>
    </source>
</evidence>
<proteinExistence type="predicted"/>
<gene>
    <name evidence="2" type="ORF">FCK90_09520</name>
</gene>
<dbReference type="EMBL" id="SZWF01000013">
    <property type="protein sequence ID" value="KAA9393895.1"/>
    <property type="molecule type" value="Genomic_DNA"/>
</dbReference>
<dbReference type="InterPro" id="IPR039519">
    <property type="entry name" value="YokE-like_PH"/>
</dbReference>